<comment type="caution">
    <text evidence="1">The sequence shown here is derived from an EMBL/GenBank/DDBJ whole genome shotgun (WGS) entry which is preliminary data.</text>
</comment>
<evidence type="ECO:0000313" key="1">
    <source>
        <dbReference type="EMBL" id="MDE1244256.1"/>
    </source>
</evidence>
<dbReference type="AlphaFoldDB" id="A0A9X4IRN8"/>
<evidence type="ECO:0000313" key="2">
    <source>
        <dbReference type="Proteomes" id="UP001140979"/>
    </source>
</evidence>
<name>A0A9X4IRN8_9VIBR</name>
<protein>
    <recommendedName>
        <fullName evidence="3">Metallo-beta-lactamase domain-containing protein</fullName>
    </recommendedName>
</protein>
<reference evidence="1" key="1">
    <citation type="submission" date="2022-02" db="EMBL/GenBank/DDBJ databases">
        <title>Emergence and expansion in Europe of a Vibrio aestuarianus clonal complex pathogenic for oysters.</title>
        <authorList>
            <person name="Mesnil A."/>
            <person name="Travers M.-A."/>
        </authorList>
    </citation>
    <scope>NUCLEOTIDE SEQUENCE</scope>
    <source>
        <strain evidence="1">19_064_11T1</strain>
    </source>
</reference>
<proteinExistence type="predicted"/>
<evidence type="ECO:0008006" key="3">
    <source>
        <dbReference type="Google" id="ProtNLM"/>
    </source>
</evidence>
<accession>A0A9X4IRN8</accession>
<dbReference type="InterPro" id="IPR036866">
    <property type="entry name" value="RibonucZ/Hydroxyglut_hydro"/>
</dbReference>
<gene>
    <name evidence="1" type="ORF">L9W94_19410</name>
</gene>
<dbReference type="Proteomes" id="UP001140979">
    <property type="component" value="Unassembled WGS sequence"/>
</dbReference>
<dbReference type="PANTHER" id="PTHR30619:SF1">
    <property type="entry name" value="RECOMBINATION PROTEIN 2"/>
    <property type="match status" value="1"/>
</dbReference>
<dbReference type="RefSeq" id="WP_274684004.1">
    <property type="nucleotide sequence ID" value="NZ_JAKNBA010000093.1"/>
</dbReference>
<dbReference type="PANTHER" id="PTHR30619">
    <property type="entry name" value="DNA INTERNALIZATION/COMPETENCE PROTEIN COMEC/REC2"/>
    <property type="match status" value="1"/>
</dbReference>
<dbReference type="InterPro" id="IPR052159">
    <property type="entry name" value="Competence_DNA_uptake"/>
</dbReference>
<dbReference type="Gene3D" id="3.60.15.10">
    <property type="entry name" value="Ribonuclease Z/Hydroxyacylglutathione hydrolase-like"/>
    <property type="match status" value="1"/>
</dbReference>
<organism evidence="1 2">
    <name type="scientific">Vibrio aestuarianus</name>
    <dbReference type="NCBI Taxonomy" id="28171"/>
    <lineage>
        <taxon>Bacteria</taxon>
        <taxon>Pseudomonadati</taxon>
        <taxon>Pseudomonadota</taxon>
        <taxon>Gammaproteobacteria</taxon>
        <taxon>Vibrionales</taxon>
        <taxon>Vibrionaceae</taxon>
        <taxon>Vibrio</taxon>
    </lineage>
</organism>
<dbReference type="EMBL" id="JAKNBA010000093">
    <property type="protein sequence ID" value="MDE1244256.1"/>
    <property type="molecule type" value="Genomic_DNA"/>
</dbReference>
<sequence>MEDGKLIYINDCYEDGDSFVVRYEDVTKEVVENILKVEGVEDIEELEARIPLSRMYSNPKVYVDRFMLFEEEFDISQNGFQNAVKGGNDPRARSLRSSLQYLNQKNKANLLELSEESDANTGLGKDWYVCIFNVGNGESNLLVAPDGKLYLFDGGRLNQDVCSKIKKAISYFEKQNINVSKKISGFFISHCDGDHFRGVIEAIDKIDTTQDCFLYYNYLSSFSKPSWVNGLARIDNLACDGKISKYVLIPEKRNLSYMSCLIPSLHITWMWPYNDFRTQCVTNNISSNDSSHCLYISSGNQKYSVNFFGDAENIAGSNIDFDPAKLDKEFLFKPSHHGRNSGNINIGGYPSVDMHTHFDQCSKVKFFISSTKKNKHLSPIASKNLLTESAQTAMIFKFSSSGLSKTAI</sequence>
<dbReference type="SUPFAM" id="SSF56281">
    <property type="entry name" value="Metallo-hydrolase/oxidoreductase"/>
    <property type="match status" value="1"/>
</dbReference>